<dbReference type="GO" id="GO:0005829">
    <property type="term" value="C:cytosol"/>
    <property type="evidence" value="ECO:0007669"/>
    <property type="project" value="TreeGrafter"/>
</dbReference>
<dbReference type="Gene3D" id="2.30.22.10">
    <property type="entry name" value="Head domain of nucleotide exchange factor GrpE"/>
    <property type="match status" value="1"/>
</dbReference>
<evidence type="ECO:0000256" key="2">
    <source>
        <dbReference type="ARBA" id="ARBA00009054"/>
    </source>
</evidence>
<dbReference type="NCBIfam" id="NF010738">
    <property type="entry name" value="PRK14140.1"/>
    <property type="match status" value="1"/>
</dbReference>
<dbReference type="OrthoDB" id="9812586at2"/>
<protein>
    <recommendedName>
        <fullName evidence="8 10">Protein GrpE</fullName>
    </recommendedName>
    <alternativeName>
        <fullName evidence="9 10">HSP-70 cofactor</fullName>
    </alternativeName>
</protein>
<dbReference type="PROSITE" id="PS01071">
    <property type="entry name" value="GRPE"/>
    <property type="match status" value="1"/>
</dbReference>
<evidence type="ECO:0000256" key="1">
    <source>
        <dbReference type="ARBA" id="ARBA00004496"/>
    </source>
</evidence>
<dbReference type="EMBL" id="CZPZ01000033">
    <property type="protein sequence ID" value="CUS38937.1"/>
    <property type="molecule type" value="Genomic_DNA"/>
</dbReference>
<proteinExistence type="inferred from homology"/>
<dbReference type="Pfam" id="PF01025">
    <property type="entry name" value="GrpE"/>
    <property type="match status" value="1"/>
</dbReference>
<dbReference type="STRING" id="1742973.COMA2_60060"/>
<evidence type="ECO:0000256" key="11">
    <source>
        <dbReference type="RuleBase" id="RU000639"/>
    </source>
</evidence>
<accession>A0A0S4LPQ5</accession>
<evidence type="ECO:0000313" key="14">
    <source>
        <dbReference type="EMBL" id="CUS38937.1"/>
    </source>
</evidence>
<evidence type="ECO:0000256" key="10">
    <source>
        <dbReference type="HAMAP-Rule" id="MF_01151"/>
    </source>
</evidence>
<evidence type="ECO:0000256" key="6">
    <source>
        <dbReference type="ARBA" id="ARBA00023186"/>
    </source>
</evidence>
<keyword evidence="15" id="KW-1185">Reference proteome</keyword>
<evidence type="ECO:0000256" key="7">
    <source>
        <dbReference type="ARBA" id="ARBA00053401"/>
    </source>
</evidence>
<dbReference type="InterPro" id="IPR009012">
    <property type="entry name" value="GrpE_head"/>
</dbReference>
<evidence type="ECO:0000313" key="15">
    <source>
        <dbReference type="Proteomes" id="UP000198736"/>
    </source>
</evidence>
<evidence type="ECO:0000256" key="8">
    <source>
        <dbReference type="ARBA" id="ARBA00072274"/>
    </source>
</evidence>
<evidence type="ECO:0000256" key="3">
    <source>
        <dbReference type="ARBA" id="ARBA00011738"/>
    </source>
</evidence>
<comment type="subunit">
    <text evidence="3 10">Homodimer.</text>
</comment>
<dbReference type="FunFam" id="2.30.22.10:FF:000001">
    <property type="entry name" value="Protein GrpE"/>
    <property type="match status" value="1"/>
</dbReference>
<keyword evidence="6 10" id="KW-0143">Chaperone</keyword>
<evidence type="ECO:0000256" key="5">
    <source>
        <dbReference type="ARBA" id="ARBA00023016"/>
    </source>
</evidence>
<dbReference type="RefSeq" id="WP_090901036.1">
    <property type="nucleotide sequence ID" value="NZ_CZPZ01000033.1"/>
</dbReference>
<keyword evidence="5 10" id="KW-0346">Stress response</keyword>
<dbReference type="AlphaFoldDB" id="A0A0S4LPQ5"/>
<dbReference type="Proteomes" id="UP000198736">
    <property type="component" value="Unassembled WGS sequence"/>
</dbReference>
<dbReference type="GO" id="GO:0051082">
    <property type="term" value="F:unfolded protein binding"/>
    <property type="evidence" value="ECO:0007669"/>
    <property type="project" value="TreeGrafter"/>
</dbReference>
<dbReference type="PANTHER" id="PTHR21237">
    <property type="entry name" value="GRPE PROTEIN"/>
    <property type="match status" value="1"/>
</dbReference>
<evidence type="ECO:0000256" key="9">
    <source>
        <dbReference type="ARBA" id="ARBA00076414"/>
    </source>
</evidence>
<dbReference type="InterPro" id="IPR000740">
    <property type="entry name" value="GrpE"/>
</dbReference>
<reference evidence="15" key="1">
    <citation type="submission" date="2015-10" db="EMBL/GenBank/DDBJ databases">
        <authorList>
            <person name="Luecker S."/>
            <person name="Luecker S."/>
        </authorList>
    </citation>
    <scope>NUCLEOTIDE SEQUENCE [LARGE SCALE GENOMIC DNA]</scope>
</reference>
<comment type="similarity">
    <text evidence="2 10 12">Belongs to the GrpE family.</text>
</comment>
<sequence length="194" mass="21332">MSDDQEQKKPNASTIDNLEAASPVMEAADSSVQDELAGKTEECNALNDRYLRLAAEFENYKRLIQRDQREQIRFGNEQILKELLPVVDNMERAIKSARTSGGDSALVQGVELTLKQLSGTLIKFGVQAIETAGREFDPSAHQAVSYGPSNDVPANSVLEEFQKGYRLHDRILRAAMVSVSSGPADPSEHDSTTH</sequence>
<name>A0A0S4LPQ5_9BACT</name>
<dbReference type="PRINTS" id="PR00773">
    <property type="entry name" value="GRPEPROTEIN"/>
</dbReference>
<dbReference type="GO" id="GO:0051087">
    <property type="term" value="F:protein-folding chaperone binding"/>
    <property type="evidence" value="ECO:0007669"/>
    <property type="project" value="InterPro"/>
</dbReference>
<dbReference type="InterPro" id="IPR013805">
    <property type="entry name" value="GrpE_CC"/>
</dbReference>
<keyword evidence="4 10" id="KW-0963">Cytoplasm</keyword>
<gene>
    <name evidence="10 14" type="primary">grpE</name>
    <name evidence="14" type="ORF">COMA2_60060</name>
</gene>
<dbReference type="Gene3D" id="3.90.20.20">
    <property type="match status" value="1"/>
</dbReference>
<feature type="region of interest" description="Disordered" evidence="13">
    <location>
        <begin position="1"/>
        <end position="35"/>
    </location>
</feature>
<evidence type="ECO:0000256" key="13">
    <source>
        <dbReference type="SAM" id="MobiDB-lite"/>
    </source>
</evidence>
<evidence type="ECO:0000256" key="12">
    <source>
        <dbReference type="RuleBase" id="RU004478"/>
    </source>
</evidence>
<comment type="function">
    <text evidence="7 10 11">Participates actively in the response to hyperosmotic and heat shock by preventing the aggregation of stress-denatured proteins, in association with DnaK and GrpE. It is the nucleotide exchange factor for DnaK and may function as a thermosensor. Unfolded proteins bind initially to DnaJ; upon interaction with the DnaJ-bound protein, DnaK hydrolyzes its bound ATP, resulting in the formation of a stable complex. GrpE releases ADP from DnaK; ATP binding to DnaK triggers the release of the substrate protein, thus completing the reaction cycle. Several rounds of ATP-dependent interactions between DnaJ, DnaK and GrpE are required for fully efficient folding.</text>
</comment>
<dbReference type="PANTHER" id="PTHR21237:SF23">
    <property type="entry name" value="GRPE PROTEIN HOMOLOG, MITOCHONDRIAL"/>
    <property type="match status" value="1"/>
</dbReference>
<dbReference type="HAMAP" id="MF_01151">
    <property type="entry name" value="GrpE"/>
    <property type="match status" value="1"/>
</dbReference>
<organism evidence="14 15">
    <name type="scientific">Candidatus Nitrospira nitrificans</name>
    <dbReference type="NCBI Taxonomy" id="1742973"/>
    <lineage>
        <taxon>Bacteria</taxon>
        <taxon>Pseudomonadati</taxon>
        <taxon>Nitrospirota</taxon>
        <taxon>Nitrospiria</taxon>
        <taxon>Nitrospirales</taxon>
        <taxon>Nitrospiraceae</taxon>
        <taxon>Nitrospira</taxon>
    </lineage>
</organism>
<dbReference type="GO" id="GO:0000774">
    <property type="term" value="F:adenyl-nucleotide exchange factor activity"/>
    <property type="evidence" value="ECO:0007669"/>
    <property type="project" value="InterPro"/>
</dbReference>
<comment type="subcellular location">
    <subcellularLocation>
        <location evidence="1 10">Cytoplasm</location>
    </subcellularLocation>
</comment>
<dbReference type="GO" id="GO:0042803">
    <property type="term" value="F:protein homodimerization activity"/>
    <property type="evidence" value="ECO:0007669"/>
    <property type="project" value="InterPro"/>
</dbReference>
<dbReference type="GO" id="GO:0006457">
    <property type="term" value="P:protein folding"/>
    <property type="evidence" value="ECO:0007669"/>
    <property type="project" value="InterPro"/>
</dbReference>
<dbReference type="CDD" id="cd00446">
    <property type="entry name" value="GrpE"/>
    <property type="match status" value="1"/>
</dbReference>
<dbReference type="SUPFAM" id="SSF58014">
    <property type="entry name" value="Coiled-coil domain of nucleotide exchange factor GrpE"/>
    <property type="match status" value="1"/>
</dbReference>
<evidence type="ECO:0000256" key="4">
    <source>
        <dbReference type="ARBA" id="ARBA00022490"/>
    </source>
</evidence>
<dbReference type="SUPFAM" id="SSF51064">
    <property type="entry name" value="Head domain of nucleotide exchange factor GrpE"/>
    <property type="match status" value="1"/>
</dbReference>